<accession>A0AA87UYE3</accession>
<evidence type="ECO:0000256" key="1">
    <source>
        <dbReference type="SAM" id="Phobius"/>
    </source>
</evidence>
<dbReference type="Proteomes" id="UP000321749">
    <property type="component" value="Unassembled WGS sequence"/>
</dbReference>
<name>A0AA87UYE3_9MICO</name>
<keyword evidence="3" id="KW-1185">Reference proteome</keyword>
<sequence length="66" mass="6706">MVRGLSGLGAPRVANVEGALSTPSAGFAIVMLLAVPVTAFDTVSSWAICKASSRIARRLEYSGGAP</sequence>
<keyword evidence="1" id="KW-0472">Membrane</keyword>
<evidence type="ECO:0000313" key="3">
    <source>
        <dbReference type="Proteomes" id="UP000321749"/>
    </source>
</evidence>
<dbReference type="AlphaFoldDB" id="A0AA87UYE3"/>
<feature type="transmembrane region" description="Helical" evidence="1">
    <location>
        <begin position="25"/>
        <end position="49"/>
    </location>
</feature>
<organism evidence="2 3">
    <name type="scientific">Agrococcus baldri</name>
    <dbReference type="NCBI Taxonomy" id="153730"/>
    <lineage>
        <taxon>Bacteria</taxon>
        <taxon>Bacillati</taxon>
        <taxon>Actinomycetota</taxon>
        <taxon>Actinomycetes</taxon>
        <taxon>Micrococcales</taxon>
        <taxon>Microbacteriaceae</taxon>
        <taxon>Agrococcus</taxon>
    </lineage>
</organism>
<keyword evidence="1" id="KW-0812">Transmembrane</keyword>
<proteinExistence type="predicted"/>
<evidence type="ECO:0000313" key="2">
    <source>
        <dbReference type="EMBL" id="GEK81242.1"/>
    </source>
</evidence>
<comment type="caution">
    <text evidence="2">The sequence shown here is derived from an EMBL/GenBank/DDBJ whole genome shotgun (WGS) entry which is preliminary data.</text>
</comment>
<reference evidence="2 3" key="1">
    <citation type="submission" date="2019-07" db="EMBL/GenBank/DDBJ databases">
        <title>Whole genome shotgun sequence of Agrococcus baldri NBRC 103055.</title>
        <authorList>
            <person name="Hosoyama A."/>
            <person name="Uohara A."/>
            <person name="Ohji S."/>
            <person name="Ichikawa N."/>
        </authorList>
    </citation>
    <scope>NUCLEOTIDE SEQUENCE [LARGE SCALE GENOMIC DNA]</scope>
    <source>
        <strain evidence="2 3">NBRC 103055</strain>
    </source>
</reference>
<gene>
    <name evidence="2" type="ORF">ABA31_25930</name>
</gene>
<dbReference type="EMBL" id="BJUU01000022">
    <property type="protein sequence ID" value="GEK81242.1"/>
    <property type="molecule type" value="Genomic_DNA"/>
</dbReference>
<protein>
    <submittedName>
        <fullName evidence="2">Uncharacterized protein</fullName>
    </submittedName>
</protein>
<keyword evidence="1" id="KW-1133">Transmembrane helix</keyword>